<dbReference type="AlphaFoldDB" id="A0A0L7MA29"/>
<evidence type="ECO:0000313" key="2">
    <source>
        <dbReference type="Proteomes" id="UP000054282"/>
    </source>
</evidence>
<gene>
    <name evidence="1" type="ORF">PFDG_04989</name>
</gene>
<evidence type="ECO:0008006" key="3">
    <source>
        <dbReference type="Google" id="ProtNLM"/>
    </source>
</evidence>
<reference evidence="2" key="2">
    <citation type="submission" date="2006-09" db="EMBL/GenBank/DDBJ databases">
        <title>The genome sequence of Plasmodium falciparum Dd2.</title>
        <authorList>
            <consortium name="The Broad Institute Genome Sequencing Platform"/>
            <person name="Birren B."/>
            <person name="Lander E."/>
            <person name="Galagan J."/>
            <person name="Nusbaum C."/>
            <person name="Devon K."/>
            <person name="Henn M."/>
            <person name="Jaffe D."/>
            <person name="Butler J."/>
            <person name="Alvarez P."/>
            <person name="Gnerre S."/>
            <person name="Grabherr M."/>
            <person name="Kleber M."/>
            <person name="Mauceli E."/>
            <person name="Brockman W."/>
            <person name="MacCallum I.A."/>
            <person name="Rounsley S."/>
            <person name="Young S."/>
            <person name="LaButti K."/>
            <person name="Pushparaj V."/>
            <person name="DeCaprio D."/>
            <person name="Crawford M."/>
            <person name="Koehrsen M."/>
            <person name="Engels R."/>
            <person name="Montgomery P."/>
            <person name="Pearson M."/>
            <person name="Howarth C."/>
            <person name="Larson L."/>
            <person name="Luoma S."/>
            <person name="White J."/>
            <person name="Kodira C."/>
            <person name="Zeng Q."/>
            <person name="O'Leary S."/>
            <person name="Yandava C."/>
            <person name="Alvarado L."/>
            <person name="Wirth D."/>
            <person name="Volkman S."/>
            <person name="Hartl D."/>
        </authorList>
    </citation>
    <scope>NUCLEOTIDE SEQUENCE [LARGE SCALE GENOMIC DNA]</scope>
</reference>
<sequence>MRKNSYEQSSSSFALNYQSYINSTESNVTYTIKKKNKVKRCNICTYDNPCERKKCELCDS</sequence>
<evidence type="ECO:0000313" key="1">
    <source>
        <dbReference type="EMBL" id="KOB89440.1"/>
    </source>
</evidence>
<proteinExistence type="predicted"/>
<feature type="non-terminal residue" evidence="1">
    <location>
        <position position="60"/>
    </location>
</feature>
<dbReference type="EMBL" id="GG702436">
    <property type="protein sequence ID" value="KOB89440.1"/>
    <property type="molecule type" value="Genomic_DNA"/>
</dbReference>
<dbReference type="KEGG" id="pfd:PFDG_04989"/>
<protein>
    <recommendedName>
        <fullName evidence="3">RanBP2-type domain-containing protein</fullName>
    </recommendedName>
</protein>
<dbReference type="Proteomes" id="UP000054282">
    <property type="component" value="Unassembled WGS sequence"/>
</dbReference>
<reference evidence="2" key="1">
    <citation type="submission" date="2006-09" db="EMBL/GenBank/DDBJ databases">
        <title>Annotation of Plasmodium falciparum Dd2.</title>
        <authorList>
            <consortium name="The Broad Institute Genome Sequencing Platform"/>
            <person name="Volkman S.K."/>
            <person name="Neafsey D.E."/>
            <person name="Dash A.P."/>
            <person name="Chitnis C.E."/>
            <person name="Hartl D.L."/>
            <person name="Young S.K."/>
            <person name="Zeng Q."/>
            <person name="Koehrsen M."/>
            <person name="Alvarado L."/>
            <person name="Berlin A."/>
            <person name="Borenstein D."/>
            <person name="Chapman S.B."/>
            <person name="Chen Z."/>
            <person name="Engels R."/>
            <person name="Freedman E."/>
            <person name="Gellesch M."/>
            <person name="Goldberg J."/>
            <person name="Griggs A."/>
            <person name="Gujja S."/>
            <person name="Heilman E.R."/>
            <person name="Heiman D.I."/>
            <person name="Howarth C."/>
            <person name="Jen D."/>
            <person name="Larson L."/>
            <person name="Mehta T."/>
            <person name="Neiman D."/>
            <person name="Park D."/>
            <person name="Pearson M."/>
            <person name="Roberts A."/>
            <person name="Saif S."/>
            <person name="Shea T."/>
            <person name="Shenoy N."/>
            <person name="Sisk P."/>
            <person name="Stolte C."/>
            <person name="Sykes S."/>
            <person name="Walk T."/>
            <person name="White J."/>
            <person name="Yandava C."/>
            <person name="Haas B."/>
            <person name="Henn M.R."/>
            <person name="Nusbaum C."/>
            <person name="Birren B."/>
        </authorList>
    </citation>
    <scope>NUCLEOTIDE SEQUENCE [LARGE SCALE GENOMIC DNA]</scope>
</reference>
<accession>A0A0L7MA29</accession>
<name>A0A0L7MA29_PLAF4</name>
<organism evidence="1 2">
    <name type="scientific">Plasmodium falciparum (isolate Dd2)</name>
    <dbReference type="NCBI Taxonomy" id="57267"/>
    <lineage>
        <taxon>Eukaryota</taxon>
        <taxon>Sar</taxon>
        <taxon>Alveolata</taxon>
        <taxon>Apicomplexa</taxon>
        <taxon>Aconoidasida</taxon>
        <taxon>Haemosporida</taxon>
        <taxon>Plasmodiidae</taxon>
        <taxon>Plasmodium</taxon>
        <taxon>Plasmodium (Laverania)</taxon>
    </lineage>
</organism>